<evidence type="ECO:0000313" key="4">
    <source>
        <dbReference type="EMBL" id="EME41511.1"/>
    </source>
</evidence>
<feature type="compositionally biased region" description="Polar residues" evidence="3">
    <location>
        <begin position="1"/>
        <end position="16"/>
    </location>
</feature>
<dbReference type="PANTHER" id="PTHR34598">
    <property type="entry name" value="BLL6449 PROTEIN"/>
    <property type="match status" value="1"/>
</dbReference>
<protein>
    <submittedName>
        <fullName evidence="4">Uncharacterized protein</fullName>
    </submittedName>
</protein>
<comment type="similarity">
    <text evidence="2">Belongs to the asaB hydroxylase/desaturase family.</text>
</comment>
<dbReference type="OrthoDB" id="412788at2759"/>
<dbReference type="OMA" id="YDSAHEG"/>
<evidence type="ECO:0000256" key="2">
    <source>
        <dbReference type="ARBA" id="ARBA00023604"/>
    </source>
</evidence>
<keyword evidence="1" id="KW-0560">Oxidoreductase</keyword>
<dbReference type="GO" id="GO:0016491">
    <property type="term" value="F:oxidoreductase activity"/>
    <property type="evidence" value="ECO:0007669"/>
    <property type="project" value="UniProtKB-KW"/>
</dbReference>
<dbReference type="Proteomes" id="UP000016933">
    <property type="component" value="Unassembled WGS sequence"/>
</dbReference>
<evidence type="ECO:0000256" key="3">
    <source>
        <dbReference type="SAM" id="MobiDB-lite"/>
    </source>
</evidence>
<evidence type="ECO:0000313" key="5">
    <source>
        <dbReference type="Proteomes" id="UP000016933"/>
    </source>
</evidence>
<dbReference type="NCBIfam" id="NF041278">
    <property type="entry name" value="CmcJ_NvfI_EfuI"/>
    <property type="match status" value="1"/>
</dbReference>
<reference evidence="5" key="1">
    <citation type="journal article" date="2012" name="PLoS Genet.">
        <title>The genomes of the fungal plant pathogens Cladosporium fulvum and Dothistroma septosporum reveal adaptation to different hosts and lifestyles but also signatures of common ancestry.</title>
        <authorList>
            <person name="de Wit P.J.G.M."/>
            <person name="van der Burgt A."/>
            <person name="Oekmen B."/>
            <person name="Stergiopoulos I."/>
            <person name="Abd-Elsalam K.A."/>
            <person name="Aerts A.L."/>
            <person name="Bahkali A.H."/>
            <person name="Beenen H.G."/>
            <person name="Chettri P."/>
            <person name="Cox M.P."/>
            <person name="Datema E."/>
            <person name="de Vries R.P."/>
            <person name="Dhillon B."/>
            <person name="Ganley A.R."/>
            <person name="Griffiths S.A."/>
            <person name="Guo Y."/>
            <person name="Hamelin R.C."/>
            <person name="Henrissat B."/>
            <person name="Kabir M.S."/>
            <person name="Jashni M.K."/>
            <person name="Kema G."/>
            <person name="Klaubauf S."/>
            <person name="Lapidus A."/>
            <person name="Levasseur A."/>
            <person name="Lindquist E."/>
            <person name="Mehrabi R."/>
            <person name="Ohm R.A."/>
            <person name="Owen T.J."/>
            <person name="Salamov A."/>
            <person name="Schwelm A."/>
            <person name="Schijlen E."/>
            <person name="Sun H."/>
            <person name="van den Burg H.A."/>
            <person name="van Ham R.C.H.J."/>
            <person name="Zhang S."/>
            <person name="Goodwin S.B."/>
            <person name="Grigoriev I.V."/>
            <person name="Collemare J."/>
            <person name="Bradshaw R.E."/>
        </authorList>
    </citation>
    <scope>NUCLEOTIDE SEQUENCE [LARGE SCALE GENOMIC DNA]</scope>
    <source>
        <strain evidence="5">NZE10 / CBS 128990</strain>
    </source>
</reference>
<dbReference type="PANTHER" id="PTHR34598:SF3">
    <property type="entry name" value="OXIDOREDUCTASE AN1597"/>
    <property type="match status" value="1"/>
</dbReference>
<dbReference type="eggNOG" id="ENOG502RVZR">
    <property type="taxonomic scope" value="Eukaryota"/>
</dbReference>
<dbReference type="EMBL" id="KB446542">
    <property type="protein sequence ID" value="EME41511.1"/>
    <property type="molecule type" value="Genomic_DNA"/>
</dbReference>
<dbReference type="AlphaFoldDB" id="N1PJJ7"/>
<dbReference type="STRING" id="675120.N1PJJ7"/>
<feature type="compositionally biased region" description="Basic and acidic residues" evidence="3">
    <location>
        <begin position="24"/>
        <end position="33"/>
    </location>
</feature>
<reference evidence="4 5" key="2">
    <citation type="journal article" date="2012" name="PLoS Pathog.">
        <title>Diverse lifestyles and strategies of plant pathogenesis encoded in the genomes of eighteen Dothideomycetes fungi.</title>
        <authorList>
            <person name="Ohm R.A."/>
            <person name="Feau N."/>
            <person name="Henrissat B."/>
            <person name="Schoch C.L."/>
            <person name="Horwitz B.A."/>
            <person name="Barry K.W."/>
            <person name="Condon B.J."/>
            <person name="Copeland A.C."/>
            <person name="Dhillon B."/>
            <person name="Glaser F."/>
            <person name="Hesse C.N."/>
            <person name="Kosti I."/>
            <person name="LaButti K."/>
            <person name="Lindquist E.A."/>
            <person name="Lucas S."/>
            <person name="Salamov A.A."/>
            <person name="Bradshaw R.E."/>
            <person name="Ciuffetti L."/>
            <person name="Hamelin R.C."/>
            <person name="Kema G.H.J."/>
            <person name="Lawrence C."/>
            <person name="Scott J.A."/>
            <person name="Spatafora J.W."/>
            <person name="Turgeon B.G."/>
            <person name="de Wit P.J.G.M."/>
            <person name="Zhong S."/>
            <person name="Goodwin S.B."/>
            <person name="Grigoriev I.V."/>
        </authorList>
    </citation>
    <scope>NUCLEOTIDE SEQUENCE [LARGE SCALE GENOMIC DNA]</scope>
    <source>
        <strain evidence="5">NZE10 / CBS 128990</strain>
    </source>
</reference>
<dbReference type="HOGENOM" id="CLU_042688_1_0_1"/>
<keyword evidence="5" id="KW-1185">Reference proteome</keyword>
<feature type="region of interest" description="Disordered" evidence="3">
    <location>
        <begin position="1"/>
        <end position="38"/>
    </location>
</feature>
<organism evidence="4 5">
    <name type="scientific">Dothistroma septosporum (strain NZE10 / CBS 128990)</name>
    <name type="common">Red band needle blight fungus</name>
    <name type="synonym">Mycosphaerella pini</name>
    <dbReference type="NCBI Taxonomy" id="675120"/>
    <lineage>
        <taxon>Eukaryota</taxon>
        <taxon>Fungi</taxon>
        <taxon>Dikarya</taxon>
        <taxon>Ascomycota</taxon>
        <taxon>Pezizomycotina</taxon>
        <taxon>Dothideomycetes</taxon>
        <taxon>Dothideomycetidae</taxon>
        <taxon>Mycosphaerellales</taxon>
        <taxon>Mycosphaerellaceae</taxon>
        <taxon>Dothistroma</taxon>
    </lineage>
</organism>
<accession>N1PJJ7</accession>
<gene>
    <name evidence="4" type="ORF">DOTSEDRAFT_73806</name>
</gene>
<dbReference type="InterPro" id="IPR044053">
    <property type="entry name" value="AsaB-like"/>
</dbReference>
<name>N1PJJ7_DOTSN</name>
<sequence length="296" mass="33950">MALQSNEAAKSSTTGSVFVATGTKDGRPGRYDHTSGSTNVKLAPISITVENVRTLPQPPKTESEGYQLASFQTSLPDDPFLDADTPENRSTIESIYFPECKALVQRVTGAAEAFPYVYRIRNQEKAMTDISKADFHKDSVPIVHVDRDTETARQRLIASLGAGKAEHLLTKYKRYGSMNVWRPVKDAVQKWPLMLVDHQAIQDWDYDTHMFRIHFTNDTRISTRGEKNHETMLMKDERYRYVYAEGMRPDEAWLFYAFHSEPRLGIPHSAFWDDGTCEGARTRWSIEVRIWVFFED</sequence>
<proteinExistence type="inferred from homology"/>
<evidence type="ECO:0000256" key="1">
    <source>
        <dbReference type="ARBA" id="ARBA00023002"/>
    </source>
</evidence>